<evidence type="ECO:0000313" key="2">
    <source>
        <dbReference type="EMBL" id="KAG5168969.1"/>
    </source>
</evidence>
<feature type="compositionally biased region" description="Basic residues" evidence="1">
    <location>
        <begin position="480"/>
        <end position="500"/>
    </location>
</feature>
<proteinExistence type="predicted"/>
<dbReference type="OrthoDB" id="5576441at2759"/>
<gene>
    <name evidence="2" type="ORF">JR316_005525</name>
</gene>
<feature type="compositionally biased region" description="Polar residues" evidence="1">
    <location>
        <begin position="404"/>
        <end position="417"/>
    </location>
</feature>
<name>A0A8H7Y0G8_PSICU</name>
<feature type="region of interest" description="Disordered" evidence="1">
    <location>
        <begin position="453"/>
        <end position="500"/>
    </location>
</feature>
<sequence length="579" mass="64391">MLNVEKSTRRSHQDEIIEDSEPERELHRKRKAKTTARRITYNDLSTSEMGQQPLLNPLLNEVIEISDSDSEPCISSKDIPTNADAENNTILLAIPPSNILRPRQILSTNLSLSCIQKETEDCPESSNHPSVNHESRDAIKPIRVLDPKRFAYTSTISTKRKDLPNALQTASTKERRLTKPATFDLSNDDLSKVNHCVCCQASWTVRKSGPQKLMHIRSCAKKHALKEETVRVLLQTEVSKYVAPLHSKGKSKAKDSSVEAVSLTRKTFLEEVLGEESKKKIKSKQVETTLADVGAMRDSILARAQNILNSSCPNVPELDIGSPRVEQPYFSPLLSHQHHESLLPLTQPFLRSSLADIHGSSVSLFNSNVSPPRVNPMYTGTIQRAIHTTASGTYGASPPPVGSIQPSHSSSDVWTASSKTIRRRSRLSLEVKSDATSRKDHVADLVDSLEKVSLSSPSPSTSSSLDRAPSTLDIQATTKAPKKVRRVSKSRSPKSSAKKKKKAVDFGAKWKAHMIKYITQDIALYQRILRYEPIHFDIFLEIAALYTPVNSKTKQKTHMFLDEQAILTYGRAGWGSRGL</sequence>
<reference evidence="2" key="1">
    <citation type="submission" date="2021-02" db="EMBL/GenBank/DDBJ databases">
        <title>Psilocybe cubensis genome.</title>
        <authorList>
            <person name="Mckernan K.J."/>
            <person name="Crawford S."/>
            <person name="Trippe A."/>
            <person name="Kane L.T."/>
            <person name="Mclaughlin S."/>
        </authorList>
    </citation>
    <scope>NUCLEOTIDE SEQUENCE [LARGE SCALE GENOMIC DNA]</scope>
    <source>
        <strain evidence="2">MGC-MH-2018</strain>
    </source>
</reference>
<feature type="compositionally biased region" description="Basic and acidic residues" evidence="1">
    <location>
        <begin position="1"/>
        <end position="15"/>
    </location>
</feature>
<accession>A0A8H7Y0G8</accession>
<organism evidence="2">
    <name type="scientific">Psilocybe cubensis</name>
    <name type="common">Psychedelic mushroom</name>
    <name type="synonym">Stropharia cubensis</name>
    <dbReference type="NCBI Taxonomy" id="181762"/>
    <lineage>
        <taxon>Eukaryota</taxon>
        <taxon>Fungi</taxon>
        <taxon>Dikarya</taxon>
        <taxon>Basidiomycota</taxon>
        <taxon>Agaricomycotina</taxon>
        <taxon>Agaricomycetes</taxon>
        <taxon>Agaricomycetidae</taxon>
        <taxon>Agaricales</taxon>
        <taxon>Agaricineae</taxon>
        <taxon>Strophariaceae</taxon>
        <taxon>Psilocybe</taxon>
    </lineage>
</organism>
<evidence type="ECO:0000256" key="1">
    <source>
        <dbReference type="SAM" id="MobiDB-lite"/>
    </source>
</evidence>
<feature type="region of interest" description="Disordered" evidence="1">
    <location>
        <begin position="390"/>
        <end position="417"/>
    </location>
</feature>
<dbReference type="AlphaFoldDB" id="A0A8H7Y0G8"/>
<dbReference type="EMBL" id="JAFIQS010000005">
    <property type="protein sequence ID" value="KAG5168969.1"/>
    <property type="molecule type" value="Genomic_DNA"/>
</dbReference>
<feature type="compositionally biased region" description="Low complexity" evidence="1">
    <location>
        <begin position="453"/>
        <end position="470"/>
    </location>
</feature>
<protein>
    <submittedName>
        <fullName evidence="2">Uncharacterized protein</fullName>
    </submittedName>
</protein>
<feature type="region of interest" description="Disordered" evidence="1">
    <location>
        <begin position="1"/>
        <end position="40"/>
    </location>
</feature>
<feature type="compositionally biased region" description="Basic residues" evidence="1">
    <location>
        <begin position="27"/>
        <end position="36"/>
    </location>
</feature>
<comment type="caution">
    <text evidence="2">The sequence shown here is derived from an EMBL/GenBank/DDBJ whole genome shotgun (WGS) entry which is preliminary data.</text>
</comment>